<dbReference type="FunFam" id="3.30.200.20:FF:000003">
    <property type="entry name" value="Non-specific serine/threonine protein kinase"/>
    <property type="match status" value="1"/>
</dbReference>
<sequence length="508" mass="58586">MTTLKGSYRIIRPLGSGTFAKVKLGEHLITKQKVAVKMIKRSLISEQQLYKKIQREIKILKVLHHPHIIKLYDVIYTEKEIILILEYVSGGELYSLIEKGRLLEAEARKYFQQIISAISYCHHRKVVHRDIKPENLFLDEDSNVKLGDFGLSNIIRDGIFFKTACGSPNYAAPEVIAGDRYCGPEADIWSIGVVLYALLAGYLPFDENNISSLFAKIKNAKFDMPHHFSRQAKDLIKRMITADPLSRITIMQIKEHPWYKTDLPLHLSVTGLNLDAIDNGDLLAIYRAYRFHSEIDEEILNTCLEYPELQQYASDKDTARRNIIKRKYDSLSVTYEILLNIKLRSKRISLEKAHVELRPTFAKHSSSFIIADHGIENSEHSIYLGENNSADEKGESPHNWNYCIRTKLEPYNLMCLLFNAFKECELEWKLMSNFHIRARSVGYQLLVERLSDQKPISPIMYGKIIKLDIIIYKCGDSFALDCLFLEGQVMMFLDTVMFLHKKISLTAN</sequence>
<evidence type="ECO:0000256" key="3">
    <source>
        <dbReference type="ARBA" id="ARBA00022741"/>
    </source>
</evidence>
<evidence type="ECO:0000256" key="5">
    <source>
        <dbReference type="ARBA" id="ARBA00022840"/>
    </source>
</evidence>
<keyword evidence="3 6" id="KW-0547">Nucleotide-binding</keyword>
<dbReference type="PANTHER" id="PTHR24346">
    <property type="entry name" value="MAP/MICROTUBULE AFFINITY-REGULATING KINASE"/>
    <property type="match status" value="1"/>
</dbReference>
<reference evidence="8" key="1">
    <citation type="submission" date="2021-09" db="EMBL/GenBank/DDBJ databases">
        <authorList>
            <consortium name="AG Swart"/>
            <person name="Singh M."/>
            <person name="Singh A."/>
            <person name="Seah K."/>
            <person name="Emmerich C."/>
        </authorList>
    </citation>
    <scope>NUCLEOTIDE SEQUENCE</scope>
    <source>
        <strain evidence="8">ATCC30299</strain>
    </source>
</reference>
<dbReference type="InterPro" id="IPR000719">
    <property type="entry name" value="Prot_kinase_dom"/>
</dbReference>
<dbReference type="SUPFAM" id="SSF56112">
    <property type="entry name" value="Protein kinase-like (PK-like)"/>
    <property type="match status" value="1"/>
</dbReference>
<dbReference type="GO" id="GO:0035556">
    <property type="term" value="P:intracellular signal transduction"/>
    <property type="evidence" value="ECO:0007669"/>
    <property type="project" value="TreeGrafter"/>
</dbReference>
<dbReference type="Gene3D" id="1.10.510.10">
    <property type="entry name" value="Transferase(Phosphotransferase) domain 1"/>
    <property type="match status" value="1"/>
</dbReference>
<dbReference type="InterPro" id="IPR028375">
    <property type="entry name" value="KA1/Ssp2_C"/>
</dbReference>
<organism evidence="8 9">
    <name type="scientific">Blepharisma stoltei</name>
    <dbReference type="NCBI Taxonomy" id="1481888"/>
    <lineage>
        <taxon>Eukaryota</taxon>
        <taxon>Sar</taxon>
        <taxon>Alveolata</taxon>
        <taxon>Ciliophora</taxon>
        <taxon>Postciliodesmatophora</taxon>
        <taxon>Heterotrichea</taxon>
        <taxon>Heterotrichida</taxon>
        <taxon>Blepharismidae</taxon>
        <taxon>Blepharisma</taxon>
    </lineage>
</organism>
<comment type="caution">
    <text evidence="8">The sequence shown here is derived from an EMBL/GenBank/DDBJ whole genome shotgun (WGS) entry which is preliminary data.</text>
</comment>
<evidence type="ECO:0000256" key="4">
    <source>
        <dbReference type="ARBA" id="ARBA00022777"/>
    </source>
</evidence>
<dbReference type="PROSITE" id="PS00108">
    <property type="entry name" value="PROTEIN_KINASE_ST"/>
    <property type="match status" value="1"/>
</dbReference>
<name>A0AAU9JNL7_9CILI</name>
<evidence type="ECO:0000313" key="9">
    <source>
        <dbReference type="Proteomes" id="UP001162131"/>
    </source>
</evidence>
<dbReference type="SUPFAM" id="SSF103243">
    <property type="entry name" value="KA1-like"/>
    <property type="match status" value="1"/>
</dbReference>
<dbReference type="EMBL" id="CAJZBQ010000043">
    <property type="protein sequence ID" value="CAG9327170.1"/>
    <property type="molecule type" value="Genomic_DNA"/>
</dbReference>
<dbReference type="GO" id="GO:0005737">
    <property type="term" value="C:cytoplasm"/>
    <property type="evidence" value="ECO:0007669"/>
    <property type="project" value="TreeGrafter"/>
</dbReference>
<dbReference type="Proteomes" id="UP001162131">
    <property type="component" value="Unassembled WGS sequence"/>
</dbReference>
<keyword evidence="4" id="KW-0418">Kinase</keyword>
<dbReference type="PROSITE" id="PS00107">
    <property type="entry name" value="PROTEIN_KINASE_ATP"/>
    <property type="match status" value="1"/>
</dbReference>
<dbReference type="InterPro" id="IPR011009">
    <property type="entry name" value="Kinase-like_dom_sf"/>
</dbReference>
<evidence type="ECO:0000256" key="2">
    <source>
        <dbReference type="ARBA" id="ARBA00022679"/>
    </source>
</evidence>
<dbReference type="FunFam" id="1.10.510.10:FF:000956">
    <property type="entry name" value="CAMK family protein kinase"/>
    <property type="match status" value="1"/>
</dbReference>
<dbReference type="Pfam" id="PF00069">
    <property type="entry name" value="Pkinase"/>
    <property type="match status" value="1"/>
</dbReference>
<dbReference type="InterPro" id="IPR017441">
    <property type="entry name" value="Protein_kinase_ATP_BS"/>
</dbReference>
<evidence type="ECO:0000313" key="8">
    <source>
        <dbReference type="EMBL" id="CAG9327170.1"/>
    </source>
</evidence>
<keyword evidence="5 6" id="KW-0067">ATP-binding</keyword>
<dbReference type="GO" id="GO:0004674">
    <property type="term" value="F:protein serine/threonine kinase activity"/>
    <property type="evidence" value="ECO:0007669"/>
    <property type="project" value="UniProtKB-KW"/>
</dbReference>
<keyword evidence="1" id="KW-0723">Serine/threonine-protein kinase</keyword>
<keyword evidence="2" id="KW-0808">Transferase</keyword>
<evidence type="ECO:0000256" key="6">
    <source>
        <dbReference type="PROSITE-ProRule" id="PRU10141"/>
    </source>
</evidence>
<feature type="binding site" evidence="6">
    <location>
        <position position="37"/>
    </location>
    <ligand>
        <name>ATP</name>
        <dbReference type="ChEBI" id="CHEBI:30616"/>
    </ligand>
</feature>
<evidence type="ECO:0000259" key="7">
    <source>
        <dbReference type="PROSITE" id="PS50011"/>
    </source>
</evidence>
<dbReference type="AlphaFoldDB" id="A0AAU9JNL7"/>
<dbReference type="InterPro" id="IPR008271">
    <property type="entry name" value="Ser/Thr_kinase_AS"/>
</dbReference>
<gene>
    <name evidence="8" type="ORF">BSTOLATCC_MIC43212</name>
</gene>
<proteinExistence type="predicted"/>
<keyword evidence="9" id="KW-1185">Reference proteome</keyword>
<dbReference type="PROSITE" id="PS50011">
    <property type="entry name" value="PROTEIN_KINASE_DOM"/>
    <property type="match status" value="1"/>
</dbReference>
<dbReference type="Gene3D" id="3.30.310.80">
    <property type="entry name" value="Kinase associated domain 1, KA1"/>
    <property type="match status" value="1"/>
</dbReference>
<accession>A0AAU9JNL7</accession>
<feature type="domain" description="Protein kinase" evidence="7">
    <location>
        <begin position="8"/>
        <end position="259"/>
    </location>
</feature>
<protein>
    <recommendedName>
        <fullName evidence="7">Protein kinase domain-containing protein</fullName>
    </recommendedName>
</protein>
<dbReference type="GO" id="GO:0005524">
    <property type="term" value="F:ATP binding"/>
    <property type="evidence" value="ECO:0007669"/>
    <property type="project" value="UniProtKB-UniRule"/>
</dbReference>
<dbReference type="SMART" id="SM00220">
    <property type="entry name" value="S_TKc"/>
    <property type="match status" value="1"/>
</dbReference>
<evidence type="ECO:0000256" key="1">
    <source>
        <dbReference type="ARBA" id="ARBA00022527"/>
    </source>
</evidence>
<dbReference type="PANTHER" id="PTHR24346:SF110">
    <property type="entry name" value="NON-SPECIFIC SERINE_THREONINE PROTEIN KINASE"/>
    <property type="match status" value="1"/>
</dbReference>